<organism evidence="1">
    <name type="scientific">Singulisphaera sp. Ch08</name>
    <dbReference type="NCBI Taxonomy" id="3120278"/>
    <lineage>
        <taxon>Bacteria</taxon>
        <taxon>Pseudomonadati</taxon>
        <taxon>Planctomycetota</taxon>
        <taxon>Planctomycetia</taxon>
        <taxon>Isosphaerales</taxon>
        <taxon>Isosphaeraceae</taxon>
        <taxon>Singulisphaera</taxon>
    </lineage>
</organism>
<name>A0AAU7CKV5_9BACT</name>
<accession>A0AAU7CKV5</accession>
<dbReference type="Gene3D" id="3.40.50.1820">
    <property type="entry name" value="alpha/beta hydrolase"/>
    <property type="match status" value="1"/>
</dbReference>
<protein>
    <submittedName>
        <fullName evidence="1">PhoPQ-activated protein PqaA family protein</fullName>
    </submittedName>
</protein>
<dbReference type="SUPFAM" id="SSF53474">
    <property type="entry name" value="alpha/beta-Hydrolases"/>
    <property type="match status" value="1"/>
</dbReference>
<dbReference type="PANTHER" id="PTHR31497:SF0">
    <property type="entry name" value="AUTOCRINE PROLIFERATION REPRESSOR PROTEIN A"/>
    <property type="match status" value="1"/>
</dbReference>
<reference evidence="1" key="1">
    <citation type="submission" date="2024-05" db="EMBL/GenBank/DDBJ databases">
        <title>Planctomycetes of the genus Singulisphaera possess chitinolytic capabilities.</title>
        <authorList>
            <person name="Ivanova A."/>
        </authorList>
    </citation>
    <scope>NUCLEOTIDE SEQUENCE</scope>
    <source>
        <strain evidence="1">Ch08T</strain>
    </source>
</reference>
<evidence type="ECO:0000313" key="1">
    <source>
        <dbReference type="EMBL" id="XBH05757.1"/>
    </source>
</evidence>
<proteinExistence type="predicted"/>
<sequence length="438" mass="48716">MSMTQRGLYSSLLTLTIAVGWALPARAGLDDYVKKADPAYAWNFVSSKTTDGTTIHWIKLTSQVWQGITWSHNLSIIEPKELAYPDAAVLFITGGKVGDGPRDGDLGIGLAIAKACQARVIVLPQVPNQPLLGGKNEDTLIAETFVRYLETKDEEWPLLFPMVKSAVKAMDAAQAFAKEQGKPLTRFVVTGASKRGWTTWLTGASDSRVRAIAPMVIPTLNLDAQNKHQLENFGGKFSEQIRDYTDRGLIGSESKPNAKELLAMVDPYTYRSRLSLPKLQINGTNDPYWTLDSLNLYWDELVGPKWVVYLPNAGHGLDKHREYAMNAVGALFRHAIGEKPFPTVSWKHDDHEGMLRLVVDSSPAPKSILVWDATSESLDFRESPWTSSPMESKEKLTIVKQRPTSGNLAFFADLEYEIDGLPYHLSTQIRQTNVKPSQ</sequence>
<dbReference type="RefSeq" id="WP_406698607.1">
    <property type="nucleotide sequence ID" value="NZ_CP155447.1"/>
</dbReference>
<dbReference type="PIRSF" id="PIRSF014728">
    <property type="entry name" value="PqaA"/>
    <property type="match status" value="1"/>
</dbReference>
<dbReference type="InterPro" id="IPR029058">
    <property type="entry name" value="AB_hydrolase_fold"/>
</dbReference>
<dbReference type="InterPro" id="IPR009199">
    <property type="entry name" value="PhoPQ-act_pathogen-rel_PqaA"/>
</dbReference>
<dbReference type="PANTHER" id="PTHR31497">
    <property type="entry name" value="AUTOCRINE PROLIFERATION REPRESSOR PROTEIN A"/>
    <property type="match status" value="1"/>
</dbReference>
<gene>
    <name evidence="1" type="ORF">V5E97_06950</name>
</gene>
<dbReference type="Pfam" id="PF10142">
    <property type="entry name" value="PhoPQ_related"/>
    <property type="match status" value="1"/>
</dbReference>
<dbReference type="AlphaFoldDB" id="A0AAU7CKV5"/>
<dbReference type="EMBL" id="CP155447">
    <property type="protein sequence ID" value="XBH05757.1"/>
    <property type="molecule type" value="Genomic_DNA"/>
</dbReference>